<sequence>MNARPEQLKAFDRLLNIMDELRAECPWDKKQTLQSLRHLTIEETYELGDAILENDLDEVKKELGDLLLHIVFYAKIGSETKDFDIADVANGICEKLINRHPHIYGDVKVENEEEVKQNWENIKLKEGKKSVLEGVPNSLPALVKANRVQEKVAGVGFDWEHPEQVFEKVKEELSEFQIEVEQGNKDRVESEFGDVLFSMVNYARFLNINPENALERTNKKFIKRFQYLESKAKASGKSLKDMTLVEMDIFWEEAKNL</sequence>
<comment type="similarity">
    <text evidence="2">Belongs to the nucleoside triphosphate pyrophosphohydrolase family.</text>
</comment>
<dbReference type="Pfam" id="PF03819">
    <property type="entry name" value="MazG"/>
    <property type="match status" value="2"/>
</dbReference>
<feature type="domain" description="NTP pyrophosphohydrolase MazG-like" evidence="5">
    <location>
        <begin position="162"/>
        <end position="224"/>
    </location>
</feature>
<dbReference type="GO" id="GO:0047693">
    <property type="term" value="F:ATP diphosphatase activity"/>
    <property type="evidence" value="ECO:0007669"/>
    <property type="project" value="UniProtKB-EC"/>
</dbReference>
<dbReference type="Gene3D" id="1.10.287.1080">
    <property type="entry name" value="MazG-like"/>
    <property type="match status" value="2"/>
</dbReference>
<keyword evidence="6" id="KW-0378">Hydrolase</keyword>
<name>A0A5C8V1A0_9FLAO</name>
<dbReference type="EC" id="3.6.1.8" evidence="3"/>
<dbReference type="GO" id="GO:0046052">
    <property type="term" value="P:UTP catabolic process"/>
    <property type="evidence" value="ECO:0007669"/>
    <property type="project" value="TreeGrafter"/>
</dbReference>
<dbReference type="AlphaFoldDB" id="A0A5C8V1A0"/>
<dbReference type="PANTHER" id="PTHR30522:SF0">
    <property type="entry name" value="NUCLEOSIDE TRIPHOSPHATE PYROPHOSPHOHYDROLASE"/>
    <property type="match status" value="1"/>
</dbReference>
<dbReference type="SUPFAM" id="SSF101386">
    <property type="entry name" value="all-alpha NTP pyrophosphatases"/>
    <property type="match status" value="2"/>
</dbReference>
<dbReference type="FunFam" id="1.10.287.1080:FF:000003">
    <property type="entry name" value="Nucleoside triphosphate pyrophosphohydrolase"/>
    <property type="match status" value="1"/>
</dbReference>
<dbReference type="GO" id="GO:0046061">
    <property type="term" value="P:dATP catabolic process"/>
    <property type="evidence" value="ECO:0007669"/>
    <property type="project" value="TreeGrafter"/>
</dbReference>
<evidence type="ECO:0000256" key="4">
    <source>
        <dbReference type="ARBA" id="ARBA00074799"/>
    </source>
</evidence>
<dbReference type="CDD" id="cd11529">
    <property type="entry name" value="NTP-PPase_MazG_Cterm"/>
    <property type="match status" value="1"/>
</dbReference>
<reference evidence="6 7" key="1">
    <citation type="submission" date="2019-08" db="EMBL/GenBank/DDBJ databases">
        <title>Professor.</title>
        <authorList>
            <person name="Park J.S."/>
        </authorList>
    </citation>
    <scope>NUCLEOTIDE SEQUENCE [LARGE SCALE GENOMIC DNA]</scope>
    <source>
        <strain evidence="6 7">176CP5-101</strain>
    </source>
</reference>
<dbReference type="RefSeq" id="WP_147743836.1">
    <property type="nucleotide sequence ID" value="NZ_VRUR01000002.1"/>
</dbReference>
<dbReference type="FunFam" id="1.10.287.1080:FF:000001">
    <property type="entry name" value="Nucleoside triphosphate pyrophosphohydrolase"/>
    <property type="match status" value="1"/>
</dbReference>
<dbReference type="NCBIfam" id="TIGR00444">
    <property type="entry name" value="mazG"/>
    <property type="match status" value="1"/>
</dbReference>
<evidence type="ECO:0000313" key="6">
    <source>
        <dbReference type="EMBL" id="TXN35101.1"/>
    </source>
</evidence>
<proteinExistence type="inferred from homology"/>
<evidence type="ECO:0000256" key="3">
    <source>
        <dbReference type="ARBA" id="ARBA00066372"/>
    </source>
</evidence>
<dbReference type="InterPro" id="IPR048015">
    <property type="entry name" value="NTP-PPase_MazG-like_N"/>
</dbReference>
<keyword evidence="7" id="KW-1185">Reference proteome</keyword>
<comment type="catalytic activity">
    <reaction evidence="1">
        <text>ATP + H2O = AMP + diphosphate + H(+)</text>
        <dbReference type="Rhea" id="RHEA:14245"/>
        <dbReference type="ChEBI" id="CHEBI:15377"/>
        <dbReference type="ChEBI" id="CHEBI:15378"/>
        <dbReference type="ChEBI" id="CHEBI:30616"/>
        <dbReference type="ChEBI" id="CHEBI:33019"/>
        <dbReference type="ChEBI" id="CHEBI:456215"/>
        <dbReference type="EC" id="3.6.1.8"/>
    </reaction>
</comment>
<dbReference type="GO" id="GO:0006203">
    <property type="term" value="P:dGTP catabolic process"/>
    <property type="evidence" value="ECO:0007669"/>
    <property type="project" value="TreeGrafter"/>
</dbReference>
<dbReference type="GO" id="GO:0046076">
    <property type="term" value="P:dTTP catabolic process"/>
    <property type="evidence" value="ECO:0007669"/>
    <property type="project" value="TreeGrafter"/>
</dbReference>
<dbReference type="CDD" id="cd11528">
    <property type="entry name" value="NTP-PPase_MazG_Nterm"/>
    <property type="match status" value="1"/>
</dbReference>
<dbReference type="PANTHER" id="PTHR30522">
    <property type="entry name" value="NUCLEOSIDE TRIPHOSPHATE PYROPHOSPHOHYDROLASE"/>
    <property type="match status" value="1"/>
</dbReference>
<dbReference type="InterPro" id="IPR004518">
    <property type="entry name" value="MazG-like_dom"/>
</dbReference>
<dbReference type="InterPro" id="IPR048011">
    <property type="entry name" value="NTP-PPase_MazG-like_C"/>
</dbReference>
<gene>
    <name evidence="6" type="primary">mazG</name>
    <name evidence="6" type="ORF">FVB32_10945</name>
</gene>
<feature type="domain" description="NTP pyrophosphohydrolase MazG-like" evidence="5">
    <location>
        <begin position="31"/>
        <end position="103"/>
    </location>
</feature>
<dbReference type="GO" id="GO:0046081">
    <property type="term" value="P:dUTP catabolic process"/>
    <property type="evidence" value="ECO:0007669"/>
    <property type="project" value="TreeGrafter"/>
</dbReference>
<dbReference type="NCBIfam" id="NF007113">
    <property type="entry name" value="PRK09562.1"/>
    <property type="match status" value="1"/>
</dbReference>
<dbReference type="GO" id="GO:0046047">
    <property type="term" value="P:TTP catabolic process"/>
    <property type="evidence" value="ECO:0007669"/>
    <property type="project" value="TreeGrafter"/>
</dbReference>
<comment type="caution">
    <text evidence="6">The sequence shown here is derived from an EMBL/GenBank/DDBJ whole genome shotgun (WGS) entry which is preliminary data.</text>
</comment>
<organism evidence="6 7">
    <name type="scientific">Flagellimonas hymeniacidonis</name>
    <dbReference type="NCBI Taxonomy" id="2603628"/>
    <lineage>
        <taxon>Bacteria</taxon>
        <taxon>Pseudomonadati</taxon>
        <taxon>Bacteroidota</taxon>
        <taxon>Flavobacteriia</taxon>
        <taxon>Flavobacteriales</taxon>
        <taxon>Flavobacteriaceae</taxon>
        <taxon>Flagellimonas</taxon>
    </lineage>
</organism>
<evidence type="ECO:0000256" key="1">
    <source>
        <dbReference type="ARBA" id="ARBA00052141"/>
    </source>
</evidence>
<dbReference type="EMBL" id="VRUR01000002">
    <property type="protein sequence ID" value="TXN35101.1"/>
    <property type="molecule type" value="Genomic_DNA"/>
</dbReference>
<dbReference type="GO" id="GO:0006950">
    <property type="term" value="P:response to stress"/>
    <property type="evidence" value="ECO:0007669"/>
    <property type="project" value="UniProtKB-ARBA"/>
</dbReference>
<accession>A0A5C8V1A0</accession>
<dbReference type="InterPro" id="IPR011551">
    <property type="entry name" value="NTP_PyrPHydrolase_MazG"/>
</dbReference>
<dbReference type="Proteomes" id="UP000321456">
    <property type="component" value="Unassembled WGS sequence"/>
</dbReference>
<protein>
    <recommendedName>
        <fullName evidence="4">Nucleoside triphosphate pyrophosphohydrolase</fullName>
        <ecNumber evidence="3">3.6.1.8</ecNumber>
    </recommendedName>
</protein>
<evidence type="ECO:0000313" key="7">
    <source>
        <dbReference type="Proteomes" id="UP000321456"/>
    </source>
</evidence>
<evidence type="ECO:0000256" key="2">
    <source>
        <dbReference type="ARBA" id="ARBA00061115"/>
    </source>
</evidence>
<evidence type="ECO:0000259" key="5">
    <source>
        <dbReference type="Pfam" id="PF03819"/>
    </source>
</evidence>